<dbReference type="GO" id="GO:0004222">
    <property type="term" value="F:metalloendopeptidase activity"/>
    <property type="evidence" value="ECO:0007669"/>
    <property type="project" value="InterPro"/>
</dbReference>
<protein>
    <recommendedName>
        <fullName evidence="16">Peptidase M16 N-terminal domain-containing protein</fullName>
    </recommendedName>
</protein>
<dbReference type="Pfam" id="PF05193">
    <property type="entry name" value="Peptidase_M16_C"/>
    <property type="match status" value="1"/>
</dbReference>
<reference evidence="15" key="2">
    <citation type="submission" date="2015-01" db="EMBL/GenBank/DDBJ databases">
        <title>Evolutionary Origins and Diversification of the Mycorrhizal Mutualists.</title>
        <authorList>
            <consortium name="DOE Joint Genome Institute"/>
            <consortium name="Mycorrhizal Genomics Consortium"/>
            <person name="Kohler A."/>
            <person name="Kuo A."/>
            <person name="Nagy L.G."/>
            <person name="Floudas D."/>
            <person name="Copeland A."/>
            <person name="Barry K.W."/>
            <person name="Cichocki N."/>
            <person name="Veneault-Fourrey C."/>
            <person name="LaButti K."/>
            <person name="Lindquist E.A."/>
            <person name="Lipzen A."/>
            <person name="Lundell T."/>
            <person name="Morin E."/>
            <person name="Murat C."/>
            <person name="Riley R."/>
            <person name="Ohm R."/>
            <person name="Sun H."/>
            <person name="Tunlid A."/>
            <person name="Henrissat B."/>
            <person name="Grigoriev I.V."/>
            <person name="Hibbett D.S."/>
            <person name="Martin F."/>
        </authorList>
    </citation>
    <scope>NUCLEOTIDE SEQUENCE [LARGE SCALE GENOMIC DNA]</scope>
    <source>
        <strain evidence="15">MUT 4182</strain>
    </source>
</reference>
<dbReference type="AlphaFoldDB" id="A0A0C3QMT2"/>
<dbReference type="PANTHER" id="PTHR43690:SF18">
    <property type="entry name" value="INSULIN-DEGRADING ENZYME-RELATED"/>
    <property type="match status" value="1"/>
</dbReference>
<evidence type="ECO:0000256" key="1">
    <source>
        <dbReference type="ARBA" id="ARBA00001947"/>
    </source>
</evidence>
<dbReference type="FunFam" id="3.30.830.10:FF:000003">
    <property type="entry name" value="Insulin-degrading enzyme"/>
    <property type="match status" value="1"/>
</dbReference>
<keyword evidence="4" id="KW-0479">Metal-binding</keyword>
<keyword evidence="6" id="KW-0862">Zinc</keyword>
<dbReference type="PANTHER" id="PTHR43690">
    <property type="entry name" value="NARDILYSIN"/>
    <property type="match status" value="1"/>
</dbReference>
<dbReference type="InterPro" id="IPR054734">
    <property type="entry name" value="PqqF-like_C_4"/>
</dbReference>
<dbReference type="EMBL" id="KN822943">
    <property type="protein sequence ID" value="KIO34325.1"/>
    <property type="molecule type" value="Genomic_DNA"/>
</dbReference>
<evidence type="ECO:0008006" key="16">
    <source>
        <dbReference type="Google" id="ProtNLM"/>
    </source>
</evidence>
<accession>A0A0C3QMT2</accession>
<keyword evidence="3" id="KW-0645">Protease</keyword>
<dbReference type="GO" id="GO:0005739">
    <property type="term" value="C:mitochondrion"/>
    <property type="evidence" value="ECO:0007669"/>
    <property type="project" value="TreeGrafter"/>
</dbReference>
<evidence type="ECO:0000256" key="6">
    <source>
        <dbReference type="ARBA" id="ARBA00022833"/>
    </source>
</evidence>
<dbReference type="FunFam" id="3.30.830.10:FF:000012">
    <property type="entry name" value="Protease 3"/>
    <property type="match status" value="1"/>
</dbReference>
<name>A0A0C3QMT2_9AGAM</name>
<evidence type="ECO:0000259" key="13">
    <source>
        <dbReference type="Pfam" id="PF22456"/>
    </source>
</evidence>
<comment type="similarity">
    <text evidence="2 8">Belongs to the peptidase M16 family.</text>
</comment>
<dbReference type="InterPro" id="IPR001431">
    <property type="entry name" value="Pept_M16_Zn_BS"/>
</dbReference>
<dbReference type="Gene3D" id="3.30.830.10">
    <property type="entry name" value="Metalloenzyme, LuxS/M16 peptidase-like"/>
    <property type="match status" value="4"/>
</dbReference>
<dbReference type="GO" id="GO:0043171">
    <property type="term" value="P:peptide catabolic process"/>
    <property type="evidence" value="ECO:0007669"/>
    <property type="project" value="TreeGrafter"/>
</dbReference>
<dbReference type="GO" id="GO:0051603">
    <property type="term" value="P:proteolysis involved in protein catabolic process"/>
    <property type="evidence" value="ECO:0007669"/>
    <property type="project" value="TreeGrafter"/>
</dbReference>
<dbReference type="Pfam" id="PF16187">
    <property type="entry name" value="Peptidase_M16_M"/>
    <property type="match status" value="1"/>
</dbReference>
<dbReference type="MEROPS" id="M16.008"/>
<dbReference type="GO" id="GO:0005829">
    <property type="term" value="C:cytosol"/>
    <property type="evidence" value="ECO:0007669"/>
    <property type="project" value="TreeGrafter"/>
</dbReference>
<evidence type="ECO:0000313" key="15">
    <source>
        <dbReference type="Proteomes" id="UP000054248"/>
    </source>
</evidence>
<dbReference type="SUPFAM" id="SSF63411">
    <property type="entry name" value="LuxS/MPP-like metallohydrolase"/>
    <property type="match status" value="5"/>
</dbReference>
<feature type="domain" description="Peptidase M16 C-terminal" evidence="11">
    <location>
        <begin position="272"/>
        <end position="449"/>
    </location>
</feature>
<dbReference type="InterPro" id="IPR032632">
    <property type="entry name" value="Peptidase_M16_M"/>
</dbReference>
<feature type="domain" description="Peptidase M16 N-terminal" evidence="10">
    <location>
        <begin position="50"/>
        <end position="182"/>
    </location>
</feature>
<evidence type="ECO:0000259" key="10">
    <source>
        <dbReference type="Pfam" id="PF00675"/>
    </source>
</evidence>
<dbReference type="HOGENOM" id="CLU_004639_1_2_1"/>
<comment type="cofactor">
    <cofactor evidence="1">
        <name>Zn(2+)</name>
        <dbReference type="ChEBI" id="CHEBI:29105"/>
    </cofactor>
</comment>
<keyword evidence="7" id="KW-0482">Metalloprotease</keyword>
<proteinExistence type="inferred from homology"/>
<evidence type="ECO:0000256" key="7">
    <source>
        <dbReference type="ARBA" id="ARBA00023049"/>
    </source>
</evidence>
<feature type="domain" description="Coenzyme PQQ synthesis protein F-like C-terminal lobe" evidence="13">
    <location>
        <begin position="863"/>
        <end position="962"/>
    </location>
</feature>
<organism evidence="14 15">
    <name type="scientific">Tulasnella calospora MUT 4182</name>
    <dbReference type="NCBI Taxonomy" id="1051891"/>
    <lineage>
        <taxon>Eukaryota</taxon>
        <taxon>Fungi</taxon>
        <taxon>Dikarya</taxon>
        <taxon>Basidiomycota</taxon>
        <taxon>Agaricomycotina</taxon>
        <taxon>Agaricomycetes</taxon>
        <taxon>Cantharellales</taxon>
        <taxon>Tulasnellaceae</taxon>
        <taxon>Tulasnella</taxon>
    </lineage>
</organism>
<feature type="domain" description="Peptidase M16 middle/third" evidence="12">
    <location>
        <begin position="460"/>
        <end position="757"/>
    </location>
</feature>
<evidence type="ECO:0000256" key="9">
    <source>
        <dbReference type="SAM" id="MobiDB-lite"/>
    </source>
</evidence>
<dbReference type="Pfam" id="PF22456">
    <property type="entry name" value="PqqF-like_C_4"/>
    <property type="match status" value="1"/>
</dbReference>
<evidence type="ECO:0000256" key="3">
    <source>
        <dbReference type="ARBA" id="ARBA00022670"/>
    </source>
</evidence>
<dbReference type="GO" id="GO:0046872">
    <property type="term" value="F:metal ion binding"/>
    <property type="evidence" value="ECO:0007669"/>
    <property type="project" value="UniProtKB-KW"/>
</dbReference>
<feature type="region of interest" description="Disordered" evidence="9">
    <location>
        <begin position="247"/>
        <end position="267"/>
    </location>
</feature>
<evidence type="ECO:0000256" key="2">
    <source>
        <dbReference type="ARBA" id="ARBA00007261"/>
    </source>
</evidence>
<dbReference type="OrthoDB" id="952271at2759"/>
<dbReference type="STRING" id="1051891.A0A0C3QMT2"/>
<evidence type="ECO:0000259" key="12">
    <source>
        <dbReference type="Pfam" id="PF16187"/>
    </source>
</evidence>
<dbReference type="Proteomes" id="UP000054248">
    <property type="component" value="Unassembled WGS sequence"/>
</dbReference>
<evidence type="ECO:0000313" key="14">
    <source>
        <dbReference type="EMBL" id="KIO34325.1"/>
    </source>
</evidence>
<keyword evidence="15" id="KW-1185">Reference proteome</keyword>
<reference evidence="14 15" key="1">
    <citation type="submission" date="2014-04" db="EMBL/GenBank/DDBJ databases">
        <authorList>
            <consortium name="DOE Joint Genome Institute"/>
            <person name="Kuo A."/>
            <person name="Girlanda M."/>
            <person name="Perotto S."/>
            <person name="Kohler A."/>
            <person name="Nagy L.G."/>
            <person name="Floudas D."/>
            <person name="Copeland A."/>
            <person name="Barry K.W."/>
            <person name="Cichocki N."/>
            <person name="Veneault-Fourrey C."/>
            <person name="LaButti K."/>
            <person name="Lindquist E.A."/>
            <person name="Lipzen A."/>
            <person name="Lundell T."/>
            <person name="Morin E."/>
            <person name="Murat C."/>
            <person name="Sun H."/>
            <person name="Tunlid A."/>
            <person name="Henrissat B."/>
            <person name="Grigoriev I.V."/>
            <person name="Hibbett D.S."/>
            <person name="Martin F."/>
            <person name="Nordberg H.P."/>
            <person name="Cantor M.N."/>
            <person name="Hua S.X."/>
        </authorList>
    </citation>
    <scope>NUCLEOTIDE SEQUENCE [LARGE SCALE GENOMIC DNA]</scope>
    <source>
        <strain evidence="14 15">MUT 4182</strain>
    </source>
</reference>
<dbReference type="Pfam" id="PF00675">
    <property type="entry name" value="Peptidase_M16"/>
    <property type="match status" value="1"/>
</dbReference>
<sequence>MATKTAAEWTTVTNSSGIAVYDYFTPPIAKSLLDNREYRYIRLPNQLEALLVSDSETDKAAAALDVGVGHLTDPDDMPGCAHFCEHLLFMGTEEFPSENEYSQYISSHGGSTNAFTSAYNTNYYFSVSHTSLPGALDRFSSFFKNPLFSPSCTARELKAVDSEHKKNLQNDTWRMFQLSKLLSRSDHQWRKFGSGNKESLLSVGKAKLREAAFEKAQEQAILAAGKSKANGILKDVDPRGYLTPPIPGSAAISRSASPSLEEEDGGVAGRETRRRLVEWWEKQYCASRMKLVILGKESLEELTDIAVRYFSAVPNRSLGPAPRFEESPFGSDDKGIVAYSKTIMDFKALEVVWCVPWQPPLYKVKPVSFISHFLGHEGPGSLHSYLKNKGWVTYLSAGPSSGAPGFDFFKVTIVLTKEGFENHVEVLKSVYSYLSLLRATSPEELRATQEEIIKLSNIFFRYREKSSSPSSYVSRFAERISHPYPKEKVLSASSVTEECDEALIREYLEKYITPRQGRVMMMAREGWSDVKVVGEDQASERVWSKEPWYGTEYFVKRIPEQMLQEAEGPNNITELTIPKRNMFVPDNLDVEKKEVAEPLKRPLKIKDTAKSTLWYKKDDRFWVPKANVDLLIISPLVTMTPKHNVASRLYVDLIRDSLTEFAYDADLAGLAYDVNIHAEGISVVVSGYNEKLIVLLKVVLDKVKDLEVQEDRFNVLKEQLRQEYVNMAMDQPYHTSDYYARYLLSPKAWTPTEKLAELDALKSEDVRLHMQEFLSRTHIQALVHGNLMKDEATTIVKLAEDTLGSRALTSSELISDRSLLLPQSSNYVLQLDVPNKNDVNSALTYYLEIGDIADPRTRSILGLFAHIANEPAFNQLRTVEQLGYIVSSSSWGSTGSIGWRVVVQSEKDPVYLEHRVNRFFTDTLGPLLENMSQEEFEQKRRSLIQKKLEKFKNLGDETNSFWTHITSGYHDFMRRAVDAEILSKVTKKDVIDLFKRAIHPSSTTRAKISIQLKSHIAPATTFSKEASRRLVEALRQKGVPVDDSTLDGDEPLLSDVKQFWTEQFKSIPDFQEETAQELLQTMDTLAKEHSSADSTLESLGSVIPIRDLAMFKAGLAVSKAATPVEIYSDLDAKL</sequence>
<evidence type="ECO:0000256" key="5">
    <source>
        <dbReference type="ARBA" id="ARBA00022801"/>
    </source>
</evidence>
<gene>
    <name evidence="14" type="ORF">M407DRAFT_16860</name>
</gene>
<keyword evidence="5" id="KW-0378">Hydrolase</keyword>
<evidence type="ECO:0000259" key="11">
    <source>
        <dbReference type="Pfam" id="PF05193"/>
    </source>
</evidence>
<dbReference type="InterPro" id="IPR011249">
    <property type="entry name" value="Metalloenz_LuxS/M16"/>
</dbReference>
<evidence type="ECO:0000256" key="8">
    <source>
        <dbReference type="RuleBase" id="RU004447"/>
    </source>
</evidence>
<evidence type="ECO:0000256" key="4">
    <source>
        <dbReference type="ARBA" id="ARBA00022723"/>
    </source>
</evidence>
<dbReference type="FunFam" id="3.30.830.10:FF:000005">
    <property type="entry name" value="nardilysin isoform X1"/>
    <property type="match status" value="1"/>
</dbReference>
<dbReference type="PROSITE" id="PS00143">
    <property type="entry name" value="INSULINASE"/>
    <property type="match status" value="1"/>
</dbReference>
<dbReference type="InterPro" id="IPR007863">
    <property type="entry name" value="Peptidase_M16_C"/>
</dbReference>
<dbReference type="InterPro" id="IPR011765">
    <property type="entry name" value="Pept_M16_N"/>
</dbReference>
<dbReference type="InterPro" id="IPR050626">
    <property type="entry name" value="Peptidase_M16"/>
</dbReference>